<dbReference type="GO" id="GO:0098855">
    <property type="term" value="C:HCN channel complex"/>
    <property type="evidence" value="ECO:0007669"/>
    <property type="project" value="TreeGrafter"/>
</dbReference>
<dbReference type="InterPro" id="IPR013099">
    <property type="entry name" value="K_chnl_dom"/>
</dbReference>
<evidence type="ECO:0000256" key="3">
    <source>
        <dbReference type="SAM" id="Phobius"/>
    </source>
</evidence>
<dbReference type="SMART" id="SM00100">
    <property type="entry name" value="cNMP"/>
    <property type="match status" value="1"/>
</dbReference>
<dbReference type="Proteomes" id="UP000054937">
    <property type="component" value="Unassembled WGS sequence"/>
</dbReference>
<organism evidence="5 6">
    <name type="scientific">Pseudocohnilembus persalinus</name>
    <name type="common">Ciliate</name>
    <dbReference type="NCBI Taxonomy" id="266149"/>
    <lineage>
        <taxon>Eukaryota</taxon>
        <taxon>Sar</taxon>
        <taxon>Alveolata</taxon>
        <taxon>Ciliophora</taxon>
        <taxon>Intramacronucleata</taxon>
        <taxon>Oligohymenophorea</taxon>
        <taxon>Scuticociliatia</taxon>
        <taxon>Philasterida</taxon>
        <taxon>Pseudocohnilembidae</taxon>
        <taxon>Pseudocohnilembus</taxon>
    </lineage>
</organism>
<feature type="region of interest" description="Disordered" evidence="2">
    <location>
        <begin position="1026"/>
        <end position="1139"/>
    </location>
</feature>
<dbReference type="InterPro" id="IPR014710">
    <property type="entry name" value="RmlC-like_jellyroll"/>
</dbReference>
<dbReference type="Pfam" id="PF07885">
    <property type="entry name" value="Ion_trans_2"/>
    <property type="match status" value="1"/>
</dbReference>
<feature type="compositionally biased region" description="Low complexity" evidence="2">
    <location>
        <begin position="1511"/>
        <end position="1528"/>
    </location>
</feature>
<comment type="caution">
    <text evidence="5">The sequence shown here is derived from an EMBL/GenBank/DDBJ whole genome shotgun (WGS) entry which is preliminary data.</text>
</comment>
<dbReference type="InterPro" id="IPR051413">
    <property type="entry name" value="K/Na_HCN_channel"/>
</dbReference>
<reference evidence="5 6" key="1">
    <citation type="journal article" date="2015" name="Sci. Rep.">
        <title>Genome of the facultative scuticociliatosis pathogen Pseudocohnilembus persalinus provides insight into its virulence through horizontal gene transfer.</title>
        <authorList>
            <person name="Xiong J."/>
            <person name="Wang G."/>
            <person name="Cheng J."/>
            <person name="Tian M."/>
            <person name="Pan X."/>
            <person name="Warren A."/>
            <person name="Jiang C."/>
            <person name="Yuan D."/>
            <person name="Miao W."/>
        </authorList>
    </citation>
    <scope>NUCLEOTIDE SEQUENCE [LARGE SCALE GENOMIC DNA]</scope>
    <source>
        <strain evidence="5">36N120E</strain>
    </source>
</reference>
<proteinExistence type="predicted"/>
<dbReference type="CDD" id="cd00038">
    <property type="entry name" value="CAP_ED"/>
    <property type="match status" value="1"/>
</dbReference>
<name>A0A0V0R4S5_PSEPJ</name>
<keyword evidence="3" id="KW-0472">Membrane</keyword>
<dbReference type="Pfam" id="PF00027">
    <property type="entry name" value="cNMP_binding"/>
    <property type="match status" value="1"/>
</dbReference>
<dbReference type="GO" id="GO:0035725">
    <property type="term" value="P:sodium ion transmembrane transport"/>
    <property type="evidence" value="ECO:0007669"/>
    <property type="project" value="TreeGrafter"/>
</dbReference>
<dbReference type="Gene3D" id="1.10.287.70">
    <property type="match status" value="1"/>
</dbReference>
<feature type="region of interest" description="Disordered" evidence="2">
    <location>
        <begin position="847"/>
        <end position="901"/>
    </location>
</feature>
<feature type="region of interest" description="Disordered" evidence="2">
    <location>
        <begin position="1"/>
        <end position="28"/>
    </location>
</feature>
<feature type="coiled-coil region" evidence="1">
    <location>
        <begin position="1368"/>
        <end position="1402"/>
    </location>
</feature>
<keyword evidence="3" id="KW-1133">Transmembrane helix</keyword>
<dbReference type="GO" id="GO:0005249">
    <property type="term" value="F:voltage-gated potassium channel activity"/>
    <property type="evidence" value="ECO:0007669"/>
    <property type="project" value="TreeGrafter"/>
</dbReference>
<evidence type="ECO:0000259" key="4">
    <source>
        <dbReference type="PROSITE" id="PS50042"/>
    </source>
</evidence>
<dbReference type="Gene3D" id="2.60.120.10">
    <property type="entry name" value="Jelly Rolls"/>
    <property type="match status" value="1"/>
</dbReference>
<feature type="compositionally biased region" description="Low complexity" evidence="2">
    <location>
        <begin position="1090"/>
        <end position="1139"/>
    </location>
</feature>
<dbReference type="SUPFAM" id="SSF81324">
    <property type="entry name" value="Voltage-gated potassium channels"/>
    <property type="match status" value="1"/>
</dbReference>
<feature type="compositionally biased region" description="Low complexity" evidence="2">
    <location>
        <begin position="18"/>
        <end position="28"/>
    </location>
</feature>
<evidence type="ECO:0000256" key="1">
    <source>
        <dbReference type="SAM" id="Coils"/>
    </source>
</evidence>
<protein>
    <submittedName>
        <fullName evidence="5">Cyclic nucleotide-binding protein</fullName>
    </submittedName>
</protein>
<dbReference type="PANTHER" id="PTHR45689:SF5">
    <property type="entry name" value="I[[H]] CHANNEL, ISOFORM E"/>
    <property type="match status" value="1"/>
</dbReference>
<feature type="compositionally biased region" description="Polar residues" evidence="2">
    <location>
        <begin position="975"/>
        <end position="988"/>
    </location>
</feature>
<feature type="transmembrane region" description="Helical" evidence="3">
    <location>
        <begin position="158"/>
        <end position="176"/>
    </location>
</feature>
<evidence type="ECO:0000313" key="6">
    <source>
        <dbReference type="Proteomes" id="UP000054937"/>
    </source>
</evidence>
<feature type="compositionally biased region" description="Low complexity" evidence="2">
    <location>
        <begin position="925"/>
        <end position="968"/>
    </location>
</feature>
<feature type="compositionally biased region" description="Low complexity" evidence="2">
    <location>
        <begin position="881"/>
        <end position="901"/>
    </location>
</feature>
<feature type="compositionally biased region" description="Low complexity" evidence="2">
    <location>
        <begin position="1186"/>
        <end position="1198"/>
    </location>
</feature>
<dbReference type="OrthoDB" id="421226at2759"/>
<dbReference type="InParanoid" id="A0A0V0R4S5"/>
<dbReference type="SUPFAM" id="SSF51206">
    <property type="entry name" value="cAMP-binding domain-like"/>
    <property type="match status" value="1"/>
</dbReference>
<dbReference type="PROSITE" id="PS50042">
    <property type="entry name" value="CNMP_BINDING_3"/>
    <property type="match status" value="1"/>
</dbReference>
<keyword evidence="6" id="KW-1185">Reference proteome</keyword>
<dbReference type="EMBL" id="LDAU01000048">
    <property type="protein sequence ID" value="KRX09492.1"/>
    <property type="molecule type" value="Genomic_DNA"/>
</dbReference>
<feature type="domain" description="Cyclic nucleotide-binding" evidence="4">
    <location>
        <begin position="295"/>
        <end position="404"/>
    </location>
</feature>
<feature type="region of interest" description="Disordered" evidence="2">
    <location>
        <begin position="1186"/>
        <end position="1211"/>
    </location>
</feature>
<evidence type="ECO:0000313" key="5">
    <source>
        <dbReference type="EMBL" id="KRX09492.1"/>
    </source>
</evidence>
<feature type="compositionally biased region" description="Polar residues" evidence="2">
    <location>
        <begin position="1501"/>
        <end position="1510"/>
    </location>
</feature>
<dbReference type="PANTHER" id="PTHR45689">
    <property type="entry name" value="I[[H]] CHANNEL, ISOFORM E"/>
    <property type="match status" value="1"/>
</dbReference>
<feature type="region of interest" description="Disordered" evidence="2">
    <location>
        <begin position="921"/>
        <end position="988"/>
    </location>
</feature>
<gene>
    <name evidence="5" type="ORF">PPERSA_12235</name>
</gene>
<feature type="compositionally biased region" description="Polar residues" evidence="2">
    <location>
        <begin position="1034"/>
        <end position="1045"/>
    </location>
</feature>
<keyword evidence="1" id="KW-0175">Coiled coil</keyword>
<sequence length="1528" mass="179383">MNVQKQNFIKQNEKEKNNLQQKQEQQNQFQPHNLMKKFQSFNNSQILSNYQAKKIQKIFEIMKIRQKGIKTLILTSQKYRYRTFTDAILNFFNDKSFYYSNKSPKHKENEKWIYACDKLLQKLPVLQPSGWFKISIENGTHNWTDLVPNQTPESLKGFILYNYAFYYATATMLTVGYGDIYPMNQTEITIAIIFMMFACIIQSFFIGKIQSIMNNLQQDNIEKNEIISQLNRYIKNTPISKSLKQSIIEYIQYYFKYNVEDQINFESKLRSMLNQPLRKSLMQESYKNILTSPIFANNFSPTVLQKLIIFIEEVKLSPDQLVLQKNQHDNSLIFVENGKLEIFIEKDAKLENYIEETNTLKTIQKGESVGAFEFFTAAANRYSVRSRGYGAILQIKRSDFVNLIKDYPEDYEKFIYLQDSVIYSQNYLGIANKCLACHSIWHFSHDCPYISLKVNKQKLIHQCLKFVPQIRKSYIRNAKNFKAKKNSLLNMIFIQDRAQDLQLNNSQLIENLSYIIDEDDFCTSFYNSSVNQSYSYDLNSTDFQNEDEIVDNNKINKKNKSYSPQIQFSDIIEENEKSQQDYNSFNLKSEQNENTLNPNQNLNSKSKGAFQTENNIIKVEQLFSIDKSQNLNQNKNRAFSSFNVNTKPQNTKKFSLVLQQFLNKGNKENNLINPKKITSCKQIQSIQQRLLDPGNPLLRQRKNEFTQPVNLQISYQNSINSVRTLSNSNNNLSSSHLQKKKQRKFLFEQEETKNLFYDQKKTSLDSKIPSAKQNNLLNQIYLQHTLSQNTNQIQDQKQKQIQIQNEKKQKNQNFQPKMQKIKSKQYMSNNILVYNENNLQAQIKEYSDPLSSLSSLGDTESDSPRRKKLKKPKKNQEQKENQFGNENQNQKQDKQNNQQKNSQIIKIQENEQNIEQKLQQDVENRSFSSSSFSSSQPSSSSQQSSIKNQQNSSNSSSELSVITSNSSSPPKQHIQKNLNIPRTSKGTSSISELREIIFQQKISQKTEKNKAQKSQNNHEIQSENIQFSKKEQEQQQVQNFSTDQNLIKRKISKKYSQQPQNQNKKNKEKRQSTPMLTSDQVKKLSHIKINIKNNKLNNNNQDNNFQNNYQDNNQQINQNINDNQNRNQNINDNQNRNQNVNQNSNIFINLNENNNNTTITGTKTNKCLNKKQSDNNSNKNHLNIKQQKISQQQQQLSQFGNRKSKDLSQLSKGAVNTSGSFILQQNSQIQQNSQFKNSQEITVDFSQTQKYSQFKQTDQNKRKLKKLRSEEFSSQYLKQLSGNFQNIQYINQKKENKNLINPNINNNNTSPIQNFPQLIANNSHNEIQNQNNQQQFQLFNQFIQFQKFQQFQNQQQQQQQQNQQQQFYSQINSQAEKQQQQLQQVQEQAEKVEQQKMNQKQQKLLDIDFSCALDLDTKKEFKIYYPNFNYTTLLFKFSEFQKPIIEETFKRRKQRYKTKILNTMAKSRTFHKKRMGLGMSMSKQGNDFMFDSFANKINSGSQNQLKNSLGTNQTLNLKNSNQNNNNNQ</sequence>
<evidence type="ECO:0000256" key="2">
    <source>
        <dbReference type="SAM" id="MobiDB-lite"/>
    </source>
</evidence>
<keyword evidence="3" id="KW-0812">Transmembrane</keyword>
<dbReference type="InterPro" id="IPR018490">
    <property type="entry name" value="cNMP-bd_dom_sf"/>
</dbReference>
<feature type="region of interest" description="Disordered" evidence="2">
    <location>
        <begin position="1501"/>
        <end position="1528"/>
    </location>
</feature>
<feature type="compositionally biased region" description="Low complexity" evidence="2">
    <location>
        <begin position="1054"/>
        <end position="1063"/>
    </location>
</feature>
<accession>A0A0V0R4S5</accession>
<dbReference type="InterPro" id="IPR000595">
    <property type="entry name" value="cNMP-bd_dom"/>
</dbReference>
<feature type="transmembrane region" description="Helical" evidence="3">
    <location>
        <begin position="188"/>
        <end position="207"/>
    </location>
</feature>
<dbReference type="GO" id="GO:0003254">
    <property type="term" value="P:regulation of membrane depolarization"/>
    <property type="evidence" value="ECO:0007669"/>
    <property type="project" value="TreeGrafter"/>
</dbReference>